<dbReference type="Pfam" id="PF02899">
    <property type="entry name" value="Phage_int_SAM_1"/>
    <property type="match status" value="1"/>
</dbReference>
<accession>Q6NDC6</accession>
<name>Q6NDC6_RHOPA</name>
<comment type="function">
    <text evidence="9">Site-specific tyrosine recombinase, which acts by catalyzing the cutting and rejoining of the recombining DNA molecules. The XerC-XerD complex is essential to convert dimers of the bacterial chromosome into monomers to permit their segregation at cell division. It also contributes to the segregational stability of plasmids.</text>
</comment>
<keyword evidence="5 9" id="KW-0229">DNA integration</keyword>
<dbReference type="GO" id="GO:0051301">
    <property type="term" value="P:cell division"/>
    <property type="evidence" value="ECO:0007669"/>
    <property type="project" value="UniProtKB-KW"/>
</dbReference>
<keyword evidence="2 9" id="KW-0963">Cytoplasm</keyword>
<dbReference type="GO" id="GO:0007059">
    <property type="term" value="P:chromosome segregation"/>
    <property type="evidence" value="ECO:0007669"/>
    <property type="project" value="UniProtKB-UniRule"/>
</dbReference>
<feature type="active site" evidence="9">
    <location>
        <position position="249"/>
    </location>
</feature>
<dbReference type="HAMAP" id="MF_01808">
    <property type="entry name" value="Recomb_XerC_XerD"/>
    <property type="match status" value="1"/>
</dbReference>
<gene>
    <name evidence="9 12" type="primary">xerC</name>
    <name evidence="12" type="ordered locus">RPA0182</name>
</gene>
<evidence type="ECO:0000256" key="2">
    <source>
        <dbReference type="ARBA" id="ARBA00022490"/>
    </source>
</evidence>
<dbReference type="STRING" id="258594.RPA0182"/>
<dbReference type="GO" id="GO:0005737">
    <property type="term" value="C:cytoplasm"/>
    <property type="evidence" value="ECO:0007669"/>
    <property type="project" value="UniProtKB-SubCell"/>
</dbReference>
<evidence type="ECO:0000256" key="4">
    <source>
        <dbReference type="ARBA" id="ARBA00022829"/>
    </source>
</evidence>
<keyword evidence="4 9" id="KW-0159">Chromosome partition</keyword>
<keyword evidence="8 9" id="KW-0131">Cell cycle</keyword>
<evidence type="ECO:0000259" key="10">
    <source>
        <dbReference type="PROSITE" id="PS51898"/>
    </source>
</evidence>
<keyword evidence="3 9" id="KW-0132">Cell division</keyword>
<evidence type="ECO:0000256" key="5">
    <source>
        <dbReference type="ARBA" id="ARBA00022908"/>
    </source>
</evidence>
<dbReference type="InterPro" id="IPR013762">
    <property type="entry name" value="Integrase-like_cat_sf"/>
</dbReference>
<dbReference type="InterPro" id="IPR050090">
    <property type="entry name" value="Tyrosine_recombinase_XerCD"/>
</dbReference>
<dbReference type="PANTHER" id="PTHR30349">
    <property type="entry name" value="PHAGE INTEGRASE-RELATED"/>
    <property type="match status" value="1"/>
</dbReference>
<dbReference type="AlphaFoldDB" id="Q6NDC6"/>
<dbReference type="InterPro" id="IPR044068">
    <property type="entry name" value="CB"/>
</dbReference>
<organism evidence="12">
    <name type="scientific">Rhodopseudomonas palustris (strain ATCC BAA-98 / CGA009)</name>
    <dbReference type="NCBI Taxonomy" id="258594"/>
    <lineage>
        <taxon>Bacteria</taxon>
        <taxon>Pseudomonadati</taxon>
        <taxon>Pseudomonadota</taxon>
        <taxon>Alphaproteobacteria</taxon>
        <taxon>Hyphomicrobiales</taxon>
        <taxon>Nitrobacteraceae</taxon>
        <taxon>Rhodopseudomonas</taxon>
    </lineage>
</organism>
<sequence length="371" mass="40167">MIAASSPRHCEEQSDEAIQRPNALSSWNCFASLAMTAVAHHPMTDELAMAPSKSAPPPLELSCAAADLTAEMTKWLSHLRAERRLSGKTLEAYARDVRQFLQFLAGHWGGEVTLGRFARLEATDVRAFMAARRADEIAGRSLMRALAGMRSFGRFLEREGKGRVGALASVRAPKIKKSLPKPLPIAAAKRLADADERAGEERETWVLIRDAAVMALLYGSGLRISEALGLKRRDVPAPGKGDTLIVHGKGNKTRMVPVLQNVLAQIAEYAAACPYNLPPDGPMFVGARGGPLSPRIIQLAMERLRGGLGLPDSATPHALRHSFATHLLSRGGDLRAIQELLGHASLSTTQVYTGIDTERLLEVYNSAHPRA</sequence>
<feature type="active site" description="O-(3'-phospho-DNA)-tyrosine intermediate" evidence="9">
    <location>
        <position position="352"/>
    </location>
</feature>
<comment type="similarity">
    <text evidence="9">Belongs to the 'phage' integrase family. XerC subfamily.</text>
</comment>
<evidence type="ECO:0000256" key="6">
    <source>
        <dbReference type="ARBA" id="ARBA00023125"/>
    </source>
</evidence>
<dbReference type="InterPro" id="IPR010998">
    <property type="entry name" value="Integrase_recombinase_N"/>
</dbReference>
<dbReference type="PROSITE" id="PS51900">
    <property type="entry name" value="CB"/>
    <property type="match status" value="1"/>
</dbReference>
<reference evidence="12" key="1">
    <citation type="journal article" date="2004" name="Nat. Biotechnol.">
        <title>Complete genome sequence of the metabolically versatile photosynthetic bacterium Rhodopseudomonas palustris.</title>
        <authorList>
            <person name="Larimer F.W."/>
            <person name="Chain P."/>
            <person name="Hauser L."/>
            <person name="Lamerdin J."/>
            <person name="Malfatti S."/>
            <person name="Do L."/>
            <person name="Land M.L."/>
            <person name="Pelletier D.A."/>
            <person name="Beatty J.T."/>
            <person name="Lang A.S."/>
            <person name="Tabita F.R."/>
            <person name="Gibson J.L."/>
            <person name="Hanson T.E."/>
            <person name="Bobst C."/>
            <person name="Torres J.L."/>
            <person name="Peres C."/>
            <person name="Harrison F.H."/>
            <person name="Gibson J."/>
            <person name="Harwood C.S."/>
        </authorList>
    </citation>
    <scope>NUCLEOTIDE SEQUENCE [LARGE SCALE GENOMIC DNA]</scope>
    <source>
        <strain evidence="12">CGA009</strain>
    </source>
</reference>
<feature type="active site" evidence="9">
    <location>
        <position position="343"/>
    </location>
</feature>
<proteinExistence type="inferred from homology"/>
<evidence type="ECO:0000256" key="1">
    <source>
        <dbReference type="ARBA" id="ARBA00004496"/>
    </source>
</evidence>
<dbReference type="SUPFAM" id="SSF47823">
    <property type="entry name" value="lambda integrase-like, N-terminal domain"/>
    <property type="match status" value="1"/>
</dbReference>
<dbReference type="eggNOG" id="COG4974">
    <property type="taxonomic scope" value="Bacteria"/>
</dbReference>
<dbReference type="HOGENOM" id="CLU_027562_9_0_5"/>
<evidence type="ECO:0000256" key="7">
    <source>
        <dbReference type="ARBA" id="ARBA00023172"/>
    </source>
</evidence>
<dbReference type="InterPro" id="IPR004107">
    <property type="entry name" value="Integrase_SAM-like_N"/>
</dbReference>
<evidence type="ECO:0000259" key="11">
    <source>
        <dbReference type="PROSITE" id="PS51900"/>
    </source>
</evidence>
<dbReference type="GO" id="GO:0003677">
    <property type="term" value="F:DNA binding"/>
    <property type="evidence" value="ECO:0007669"/>
    <property type="project" value="UniProtKB-UniRule"/>
</dbReference>
<keyword evidence="6 9" id="KW-0238">DNA-binding</keyword>
<dbReference type="Pfam" id="PF00589">
    <property type="entry name" value="Phage_integrase"/>
    <property type="match status" value="1"/>
</dbReference>
<evidence type="ECO:0000256" key="3">
    <source>
        <dbReference type="ARBA" id="ARBA00022618"/>
    </source>
</evidence>
<dbReference type="Gene3D" id="1.10.150.130">
    <property type="match status" value="1"/>
</dbReference>
<dbReference type="GO" id="GO:0006313">
    <property type="term" value="P:DNA transposition"/>
    <property type="evidence" value="ECO:0007669"/>
    <property type="project" value="UniProtKB-UniRule"/>
</dbReference>
<protein>
    <recommendedName>
        <fullName evidence="9">Tyrosine recombinase XerC</fullName>
    </recommendedName>
</protein>
<keyword evidence="7 9" id="KW-0233">DNA recombination</keyword>
<dbReference type="PhylomeDB" id="Q6NDC6"/>
<feature type="active site" evidence="9">
    <location>
        <position position="320"/>
    </location>
</feature>
<dbReference type="InterPro" id="IPR023009">
    <property type="entry name" value="Tyrosine_recombinase_XerC/XerD"/>
</dbReference>
<feature type="active site" evidence="9">
    <location>
        <position position="317"/>
    </location>
</feature>
<dbReference type="EMBL" id="BX572593">
    <property type="protein sequence ID" value="CAE25626.1"/>
    <property type="molecule type" value="Genomic_DNA"/>
</dbReference>
<dbReference type="PANTHER" id="PTHR30349:SF90">
    <property type="entry name" value="TYROSINE RECOMBINASE XERD"/>
    <property type="match status" value="1"/>
</dbReference>
<evidence type="ECO:0000256" key="9">
    <source>
        <dbReference type="HAMAP-Rule" id="MF_01808"/>
    </source>
</evidence>
<comment type="subunit">
    <text evidence="9">Forms a cyclic heterotetrameric complex composed of two molecules of XerC and two molecules of XerD.</text>
</comment>
<dbReference type="Gene3D" id="1.10.443.10">
    <property type="entry name" value="Intergrase catalytic core"/>
    <property type="match status" value="1"/>
</dbReference>
<dbReference type="GO" id="GO:0009037">
    <property type="term" value="F:tyrosine-based site-specific recombinase activity"/>
    <property type="evidence" value="ECO:0007669"/>
    <property type="project" value="UniProtKB-UniRule"/>
</dbReference>
<dbReference type="SUPFAM" id="SSF56349">
    <property type="entry name" value="DNA breaking-rejoining enzymes"/>
    <property type="match status" value="1"/>
</dbReference>
<evidence type="ECO:0000256" key="8">
    <source>
        <dbReference type="ARBA" id="ARBA00023306"/>
    </source>
</evidence>
<feature type="domain" description="Core-binding (CB)" evidence="11">
    <location>
        <begin position="66"/>
        <end position="157"/>
    </location>
</feature>
<dbReference type="PROSITE" id="PS51898">
    <property type="entry name" value="TYR_RECOMBINASE"/>
    <property type="match status" value="1"/>
</dbReference>
<feature type="active site" evidence="9">
    <location>
        <position position="223"/>
    </location>
</feature>
<feature type="domain" description="Tyr recombinase" evidence="10">
    <location>
        <begin position="178"/>
        <end position="365"/>
    </location>
</feature>
<dbReference type="InterPro" id="IPR002104">
    <property type="entry name" value="Integrase_catalytic"/>
</dbReference>
<dbReference type="InterPro" id="IPR011010">
    <property type="entry name" value="DNA_brk_join_enz"/>
</dbReference>
<evidence type="ECO:0000313" key="12">
    <source>
        <dbReference type="EMBL" id="CAE25626.1"/>
    </source>
</evidence>
<comment type="subcellular location">
    <subcellularLocation>
        <location evidence="1 9">Cytoplasm</location>
    </subcellularLocation>
</comment>